<evidence type="ECO:0000313" key="2">
    <source>
        <dbReference type="EMBL" id="EAY31873.1"/>
    </source>
</evidence>
<accession>A1ZC71</accession>
<dbReference type="PROSITE" id="PS50076">
    <property type="entry name" value="DNAJ_2"/>
    <property type="match status" value="1"/>
</dbReference>
<dbReference type="InterPro" id="IPR050817">
    <property type="entry name" value="DjlA_DnaK_co-chaperone"/>
</dbReference>
<sequence length="213" mass="25282">MITQILLELFKAIADKTDIALQKMLGTFDVDKKPNIDLDEFMDELELDEEQRVKFRSVYQDYYANPDKEEYEPYKYKYEPKSNDPFDKFEAYSRKYDDWFSKAEKKYDKAYSEYQKYRQQGQNFYNQQKNGGGGSSGGARASAFSGIDESKYYQTLELKPGASFEEIKKAYKKAMKKYHPDRFQDDSKRKYAEDLSRKINEAYAYFKKKHGKS</sequence>
<dbReference type="PANTHER" id="PTHR24074">
    <property type="entry name" value="CO-CHAPERONE PROTEIN DJLA"/>
    <property type="match status" value="1"/>
</dbReference>
<dbReference type="RefSeq" id="WP_002692635.1">
    <property type="nucleotide sequence ID" value="NZ_AAWS01000001.1"/>
</dbReference>
<evidence type="ECO:0000313" key="3">
    <source>
        <dbReference type="Proteomes" id="UP000004095"/>
    </source>
</evidence>
<comment type="caution">
    <text evidence="2">The sequence shown here is derived from an EMBL/GenBank/DDBJ whole genome shotgun (WGS) entry which is preliminary data.</text>
</comment>
<dbReference type="SMART" id="SM00271">
    <property type="entry name" value="DnaJ"/>
    <property type="match status" value="1"/>
</dbReference>
<dbReference type="Proteomes" id="UP000004095">
    <property type="component" value="Unassembled WGS sequence"/>
</dbReference>
<dbReference type="CDD" id="cd06257">
    <property type="entry name" value="DnaJ"/>
    <property type="match status" value="1"/>
</dbReference>
<feature type="domain" description="J" evidence="1">
    <location>
        <begin position="151"/>
        <end position="213"/>
    </location>
</feature>
<reference evidence="2 3" key="1">
    <citation type="submission" date="2007-01" db="EMBL/GenBank/DDBJ databases">
        <authorList>
            <person name="Haygood M."/>
            <person name="Podell S."/>
            <person name="Anderson C."/>
            <person name="Hopkinson B."/>
            <person name="Roe K."/>
            <person name="Barbeau K."/>
            <person name="Gaasterland T."/>
            <person name="Ferriera S."/>
            <person name="Johnson J."/>
            <person name="Kravitz S."/>
            <person name="Beeson K."/>
            <person name="Sutton G."/>
            <person name="Rogers Y.-H."/>
            <person name="Friedman R."/>
            <person name="Frazier M."/>
            <person name="Venter J.C."/>
        </authorList>
    </citation>
    <scope>NUCLEOTIDE SEQUENCE [LARGE SCALE GENOMIC DNA]</scope>
    <source>
        <strain evidence="2 3">ATCC 23134</strain>
    </source>
</reference>
<organism evidence="2 3">
    <name type="scientific">Microscilla marina ATCC 23134</name>
    <dbReference type="NCBI Taxonomy" id="313606"/>
    <lineage>
        <taxon>Bacteria</taxon>
        <taxon>Pseudomonadati</taxon>
        <taxon>Bacteroidota</taxon>
        <taxon>Cytophagia</taxon>
        <taxon>Cytophagales</taxon>
        <taxon>Microscillaceae</taxon>
        <taxon>Microscilla</taxon>
    </lineage>
</organism>
<dbReference type="AlphaFoldDB" id="A1ZC71"/>
<dbReference type="PRINTS" id="PR00625">
    <property type="entry name" value="JDOMAIN"/>
</dbReference>
<name>A1ZC71_MICM2</name>
<dbReference type="InterPro" id="IPR001623">
    <property type="entry name" value="DnaJ_domain"/>
</dbReference>
<dbReference type="OrthoDB" id="665715at2"/>
<dbReference type="Gene3D" id="1.10.287.110">
    <property type="entry name" value="DnaJ domain"/>
    <property type="match status" value="1"/>
</dbReference>
<keyword evidence="3" id="KW-1185">Reference proteome</keyword>
<dbReference type="Pfam" id="PF00226">
    <property type="entry name" value="DnaJ"/>
    <property type="match status" value="1"/>
</dbReference>
<dbReference type="EMBL" id="AAWS01000001">
    <property type="protein sequence ID" value="EAY31873.1"/>
    <property type="molecule type" value="Genomic_DNA"/>
</dbReference>
<dbReference type="InterPro" id="IPR036869">
    <property type="entry name" value="J_dom_sf"/>
</dbReference>
<gene>
    <name evidence="2" type="ORF">M23134_01902</name>
</gene>
<dbReference type="eggNOG" id="COG0484">
    <property type="taxonomic scope" value="Bacteria"/>
</dbReference>
<protein>
    <submittedName>
        <fullName evidence="2">Tetratricopeptide repeat protein</fullName>
    </submittedName>
</protein>
<evidence type="ECO:0000259" key="1">
    <source>
        <dbReference type="PROSITE" id="PS50076"/>
    </source>
</evidence>
<dbReference type="SUPFAM" id="SSF46565">
    <property type="entry name" value="Chaperone J-domain"/>
    <property type="match status" value="1"/>
</dbReference>
<proteinExistence type="predicted"/>